<gene>
    <name evidence="2" type="ORF">IC614_04705</name>
</gene>
<evidence type="ECO:0000313" key="2">
    <source>
        <dbReference type="EMBL" id="QPQ55889.1"/>
    </source>
</evidence>
<feature type="region of interest" description="Disordered" evidence="1">
    <location>
        <begin position="90"/>
        <end position="120"/>
    </location>
</feature>
<dbReference type="Proteomes" id="UP000594873">
    <property type="component" value="Chromosome"/>
</dbReference>
<reference evidence="2 3" key="1">
    <citation type="submission" date="2020-11" db="EMBL/GenBank/DDBJ databases">
        <title>Genome seq and assembly of Sphingosinicella sp.</title>
        <authorList>
            <person name="Chhetri G."/>
        </authorList>
    </citation>
    <scope>NUCLEOTIDE SEQUENCE [LARGE SCALE GENOMIC DNA]</scope>
    <source>
        <strain evidence="2 3">UDD2</strain>
    </source>
</reference>
<proteinExistence type="predicted"/>
<dbReference type="EMBL" id="CP065592">
    <property type="protein sequence ID" value="QPQ55889.1"/>
    <property type="molecule type" value="Genomic_DNA"/>
</dbReference>
<feature type="region of interest" description="Disordered" evidence="1">
    <location>
        <begin position="1"/>
        <end position="29"/>
    </location>
</feature>
<dbReference type="AlphaFoldDB" id="A0A7T2GL63"/>
<sequence>MDKASDDPSAPGHARKARALAPDDGKPFAQGAVKDEALIALHVSKGLNGNQVLASPPAIRSAAGYFSAPNHSADNSHVAGFGFVSQNWNTGQDAQTQGATNMSAQYGTATGSFSSGSPSP</sequence>
<accession>A0A7T2GL63</accession>
<dbReference type="RefSeq" id="WP_200972750.1">
    <property type="nucleotide sequence ID" value="NZ_CP065592.1"/>
</dbReference>
<evidence type="ECO:0000313" key="3">
    <source>
        <dbReference type="Proteomes" id="UP000594873"/>
    </source>
</evidence>
<dbReference type="KEGG" id="sflv:IC614_04705"/>
<evidence type="ECO:0000256" key="1">
    <source>
        <dbReference type="SAM" id="MobiDB-lite"/>
    </source>
</evidence>
<protein>
    <submittedName>
        <fullName evidence="2">Uncharacterized protein</fullName>
    </submittedName>
</protein>
<keyword evidence="3" id="KW-1185">Reference proteome</keyword>
<name>A0A7T2GL63_9SPHN</name>
<organism evidence="2 3">
    <name type="scientific">Allosphingosinicella flava</name>
    <dbReference type="NCBI Taxonomy" id="2771430"/>
    <lineage>
        <taxon>Bacteria</taxon>
        <taxon>Pseudomonadati</taxon>
        <taxon>Pseudomonadota</taxon>
        <taxon>Alphaproteobacteria</taxon>
        <taxon>Sphingomonadales</taxon>
        <taxon>Sphingomonadaceae</taxon>
        <taxon>Allosphingosinicella</taxon>
    </lineage>
</organism>